<reference evidence="1 2" key="1">
    <citation type="submission" date="2017-03" db="EMBL/GenBank/DDBJ databases">
        <title>Genomes of endolithic fungi from Antarctica.</title>
        <authorList>
            <person name="Coleine C."/>
            <person name="Masonjones S."/>
            <person name="Stajich J.E."/>
        </authorList>
    </citation>
    <scope>NUCLEOTIDE SEQUENCE [LARGE SCALE GENOMIC DNA]</scope>
    <source>
        <strain evidence="1 2">CCFEE 5184</strain>
    </source>
</reference>
<dbReference type="OrthoDB" id="3817435at2759"/>
<name>A0A4U0WLV8_9PEZI</name>
<evidence type="ECO:0000313" key="1">
    <source>
        <dbReference type="EMBL" id="TKA64120.1"/>
    </source>
</evidence>
<dbReference type="AlphaFoldDB" id="A0A4U0WLV8"/>
<organism evidence="1 2">
    <name type="scientific">Friedmanniomyces simplex</name>
    <dbReference type="NCBI Taxonomy" id="329884"/>
    <lineage>
        <taxon>Eukaryota</taxon>
        <taxon>Fungi</taxon>
        <taxon>Dikarya</taxon>
        <taxon>Ascomycota</taxon>
        <taxon>Pezizomycotina</taxon>
        <taxon>Dothideomycetes</taxon>
        <taxon>Dothideomycetidae</taxon>
        <taxon>Mycosphaerellales</taxon>
        <taxon>Teratosphaeriaceae</taxon>
        <taxon>Friedmanniomyces</taxon>
    </lineage>
</organism>
<proteinExistence type="predicted"/>
<keyword evidence="2" id="KW-1185">Reference proteome</keyword>
<accession>A0A4U0WLV8</accession>
<dbReference type="Proteomes" id="UP000309340">
    <property type="component" value="Unassembled WGS sequence"/>
</dbReference>
<gene>
    <name evidence="1" type="ORF">B0A55_09942</name>
</gene>
<evidence type="ECO:0000313" key="2">
    <source>
        <dbReference type="Proteomes" id="UP000309340"/>
    </source>
</evidence>
<comment type="caution">
    <text evidence="1">The sequence shown here is derived from an EMBL/GenBank/DDBJ whole genome shotgun (WGS) entry which is preliminary data.</text>
</comment>
<protein>
    <submittedName>
        <fullName evidence="1">Uncharacterized protein</fullName>
    </submittedName>
</protein>
<dbReference type="EMBL" id="NAJQ01000870">
    <property type="protein sequence ID" value="TKA64120.1"/>
    <property type="molecule type" value="Genomic_DNA"/>
</dbReference>
<sequence>MTSQYLGNQTEDQVNYLLSLTWDGPAPTTSHYDLSLEDMARLAPSAIGLSQHQYGLYPAPFTVYCNPNIAILLPFGIAPSNQQNDRFTLEIPSTPVNGGVNWDLISPELRAYLIQRGVISDYPTRFLGVNRAPPSNHPVFMPQAPAHPAPQQMAMAPSNAPLAAQPLPASAYQLIQRQPDPARFASQHPGPHRLASPPPPAQNLIAASTTLTNNGAQLVGKVPHEAQPPPMGEDVSMEEVMRFAPNWLRCPEVAVRAIRNGQDSSDLVAMFFAPNGPPTVGDEKTAAARIRQQLSQGARLAVRPGVNMSFDKQHRFDTQKAIRYLGPQPDLTANMWELRAAYDVNSSRTTNFAHVKLAAFYASVHINDFPTGGAEKVLTKCLRFAWNNPQLDLDTSHFDWIIQTQGF</sequence>